<dbReference type="CDD" id="cd06261">
    <property type="entry name" value="TM_PBP2"/>
    <property type="match status" value="1"/>
</dbReference>
<feature type="transmembrane region" description="Helical" evidence="7">
    <location>
        <begin position="12"/>
        <end position="30"/>
    </location>
</feature>
<evidence type="ECO:0000256" key="1">
    <source>
        <dbReference type="ARBA" id="ARBA00004651"/>
    </source>
</evidence>
<evidence type="ECO:0000256" key="6">
    <source>
        <dbReference type="ARBA" id="ARBA00023136"/>
    </source>
</evidence>
<keyword evidence="6 7" id="KW-0472">Membrane</keyword>
<evidence type="ECO:0000256" key="3">
    <source>
        <dbReference type="ARBA" id="ARBA00022475"/>
    </source>
</evidence>
<feature type="domain" description="ABC transmembrane type-1" evidence="8">
    <location>
        <begin position="58"/>
        <end position="238"/>
    </location>
</feature>
<dbReference type="PROSITE" id="PS50928">
    <property type="entry name" value="ABC_TM1"/>
    <property type="match status" value="1"/>
</dbReference>
<dbReference type="Pfam" id="PF00528">
    <property type="entry name" value="BPD_transp_1"/>
    <property type="match status" value="1"/>
</dbReference>
<reference evidence="10" key="1">
    <citation type="submission" date="2018-03" db="EMBL/GenBank/DDBJ databases">
        <authorList>
            <person name="Sun L."/>
            <person name="Liu H."/>
            <person name="Chen W."/>
            <person name="Huang K."/>
            <person name="Liu W."/>
            <person name="Gao X."/>
        </authorList>
    </citation>
    <scope>NUCLEOTIDE SEQUENCE [LARGE SCALE GENOMIC DNA]</scope>
    <source>
        <strain evidence="10">SH9</strain>
    </source>
</reference>
<dbReference type="SUPFAM" id="SSF161098">
    <property type="entry name" value="MetI-like"/>
    <property type="match status" value="1"/>
</dbReference>
<evidence type="ECO:0000313" key="9">
    <source>
        <dbReference type="EMBL" id="PSC06563.1"/>
    </source>
</evidence>
<dbReference type="PANTHER" id="PTHR30151">
    <property type="entry name" value="ALKANE SULFONATE ABC TRANSPORTER-RELATED, MEMBRANE SUBUNIT"/>
    <property type="match status" value="1"/>
</dbReference>
<feature type="transmembrane region" description="Helical" evidence="7">
    <location>
        <begin position="124"/>
        <end position="143"/>
    </location>
</feature>
<keyword evidence="3" id="KW-1003">Cell membrane</keyword>
<comment type="caution">
    <text evidence="9">The sequence shown here is derived from an EMBL/GenBank/DDBJ whole genome shotgun (WGS) entry which is preliminary data.</text>
</comment>
<keyword evidence="4 7" id="KW-0812">Transmembrane</keyword>
<evidence type="ECO:0000259" key="8">
    <source>
        <dbReference type="PROSITE" id="PS50928"/>
    </source>
</evidence>
<evidence type="ECO:0000313" key="10">
    <source>
        <dbReference type="Proteomes" id="UP000239772"/>
    </source>
</evidence>
<evidence type="ECO:0000256" key="2">
    <source>
        <dbReference type="ARBA" id="ARBA00022448"/>
    </source>
</evidence>
<dbReference type="InterPro" id="IPR035906">
    <property type="entry name" value="MetI-like_sf"/>
</dbReference>
<accession>A0A2T1HXY7</accession>
<evidence type="ECO:0000256" key="7">
    <source>
        <dbReference type="RuleBase" id="RU363032"/>
    </source>
</evidence>
<proteinExistence type="inferred from homology"/>
<evidence type="ECO:0000256" key="4">
    <source>
        <dbReference type="ARBA" id="ARBA00022692"/>
    </source>
</evidence>
<keyword evidence="10" id="KW-1185">Reference proteome</keyword>
<dbReference type="PANTHER" id="PTHR30151:SF0">
    <property type="entry name" value="ABC TRANSPORTER PERMEASE PROTEIN MJ0413-RELATED"/>
    <property type="match status" value="1"/>
</dbReference>
<dbReference type="AlphaFoldDB" id="A0A2T1HXY7"/>
<dbReference type="EMBL" id="PVZS01000002">
    <property type="protein sequence ID" value="PSC06563.1"/>
    <property type="molecule type" value="Genomic_DNA"/>
</dbReference>
<name>A0A2T1HXY7_9HYPH</name>
<feature type="transmembrane region" description="Helical" evidence="7">
    <location>
        <begin position="177"/>
        <end position="199"/>
    </location>
</feature>
<dbReference type="Gene3D" id="1.10.3720.10">
    <property type="entry name" value="MetI-like"/>
    <property type="match status" value="1"/>
</dbReference>
<gene>
    <name evidence="9" type="ORF">SLNSH_01755</name>
</gene>
<dbReference type="GO" id="GO:0005886">
    <property type="term" value="C:plasma membrane"/>
    <property type="evidence" value="ECO:0007669"/>
    <property type="project" value="UniProtKB-SubCell"/>
</dbReference>
<organism evidence="9 10">
    <name type="scientific">Alsobacter soli</name>
    <dbReference type="NCBI Taxonomy" id="2109933"/>
    <lineage>
        <taxon>Bacteria</taxon>
        <taxon>Pseudomonadati</taxon>
        <taxon>Pseudomonadota</taxon>
        <taxon>Alphaproteobacteria</taxon>
        <taxon>Hyphomicrobiales</taxon>
        <taxon>Alsobacteraceae</taxon>
        <taxon>Alsobacter</taxon>
    </lineage>
</organism>
<dbReference type="OrthoDB" id="8138334at2"/>
<sequence length="249" mass="26689">MSRFITGPFRNALTLLVGLLVLWQALYWVVGDVALRSPLQTAAFMGRFMTSPQFLPHLAETGRAFGLALVLAVAIGLSIGFSLGLNRFMSDVFEPVLVAVYSIPKITLYPILLLAFGLGISAKVAFGAIHGIIPIALFTMAAVRSVRKVYLKTGRVLRLPPTEAILRIVLPAAMPEIFAGLRIGFSLTLIGTLLGEMFASQRGLGFLLMNAIGLHNVDLIMGLTVLLAGFAGVASAVLLSLNKRLQART</sequence>
<keyword evidence="2 7" id="KW-0813">Transport</keyword>
<comment type="subcellular location">
    <subcellularLocation>
        <location evidence="1 7">Cell membrane</location>
        <topology evidence="1 7">Multi-pass membrane protein</topology>
    </subcellularLocation>
</comment>
<comment type="similarity">
    <text evidence="7">Belongs to the binding-protein-dependent transport system permease family.</text>
</comment>
<protein>
    <submittedName>
        <fullName evidence="9">Nitrate ABC transporter permease</fullName>
    </submittedName>
</protein>
<feature type="transmembrane region" description="Helical" evidence="7">
    <location>
        <begin position="96"/>
        <end position="118"/>
    </location>
</feature>
<dbReference type="Proteomes" id="UP000239772">
    <property type="component" value="Unassembled WGS sequence"/>
</dbReference>
<feature type="transmembrane region" description="Helical" evidence="7">
    <location>
        <begin position="64"/>
        <end position="84"/>
    </location>
</feature>
<dbReference type="InterPro" id="IPR000515">
    <property type="entry name" value="MetI-like"/>
</dbReference>
<evidence type="ECO:0000256" key="5">
    <source>
        <dbReference type="ARBA" id="ARBA00022989"/>
    </source>
</evidence>
<dbReference type="RefSeq" id="WP_106334942.1">
    <property type="nucleotide sequence ID" value="NZ_PVZS01000002.1"/>
</dbReference>
<dbReference type="GO" id="GO:0055085">
    <property type="term" value="P:transmembrane transport"/>
    <property type="evidence" value="ECO:0007669"/>
    <property type="project" value="InterPro"/>
</dbReference>
<keyword evidence="5 7" id="KW-1133">Transmembrane helix</keyword>
<feature type="transmembrane region" description="Helical" evidence="7">
    <location>
        <begin position="219"/>
        <end position="241"/>
    </location>
</feature>